<keyword evidence="2" id="KW-0378">Hydrolase</keyword>
<keyword evidence="7" id="KW-1185">Reference proteome</keyword>
<dbReference type="GO" id="GO:0005829">
    <property type="term" value="C:cytosol"/>
    <property type="evidence" value="ECO:0007669"/>
    <property type="project" value="TreeGrafter"/>
</dbReference>
<dbReference type="GO" id="GO:0000725">
    <property type="term" value="P:recombinational repair"/>
    <property type="evidence" value="ECO:0007669"/>
    <property type="project" value="TreeGrafter"/>
</dbReference>
<gene>
    <name evidence="6" type="ORF">KRR39_05480</name>
</gene>
<sequence length="113" mass="12939">MAVLVYTRAELIHYCGVLRRAGIPYVDLMDYDGVSSDRVKVGTFKRAKGLEFKFVLLPGLREGPVEPWSGESDDSYRERAERMRRELYVGMTRARDGLWMGYLVGDVCDQVRA</sequence>
<name>A0A975T1D6_9ACTN</name>
<dbReference type="RefSeq" id="WP_216941086.1">
    <property type="nucleotide sequence ID" value="NZ_CP077062.1"/>
</dbReference>
<dbReference type="KEGG" id="nps:KRR39_05480"/>
<dbReference type="AlphaFoldDB" id="A0A975T1D6"/>
<keyword evidence="1" id="KW-0547">Nucleotide-binding</keyword>
<evidence type="ECO:0000256" key="4">
    <source>
        <dbReference type="ARBA" id="ARBA00022840"/>
    </source>
</evidence>
<proteinExistence type="predicted"/>
<evidence type="ECO:0000259" key="5">
    <source>
        <dbReference type="Pfam" id="PF13361"/>
    </source>
</evidence>
<evidence type="ECO:0000256" key="1">
    <source>
        <dbReference type="ARBA" id="ARBA00022741"/>
    </source>
</evidence>
<evidence type="ECO:0000313" key="7">
    <source>
        <dbReference type="Proteomes" id="UP000683575"/>
    </source>
</evidence>
<protein>
    <recommendedName>
        <fullName evidence="5">UvrD-like helicase C-terminal domain-containing protein</fullName>
    </recommendedName>
</protein>
<dbReference type="PANTHER" id="PTHR11070">
    <property type="entry name" value="UVRD / RECB / PCRA DNA HELICASE FAMILY MEMBER"/>
    <property type="match status" value="1"/>
</dbReference>
<dbReference type="EMBL" id="CP077062">
    <property type="protein sequence ID" value="QWZ09240.1"/>
    <property type="molecule type" value="Genomic_DNA"/>
</dbReference>
<dbReference type="Pfam" id="PF13361">
    <property type="entry name" value="UvrD_C"/>
    <property type="match status" value="1"/>
</dbReference>
<organism evidence="6 7">
    <name type="scientific">Nocardioides panacis</name>
    <dbReference type="NCBI Taxonomy" id="2849501"/>
    <lineage>
        <taxon>Bacteria</taxon>
        <taxon>Bacillati</taxon>
        <taxon>Actinomycetota</taxon>
        <taxon>Actinomycetes</taxon>
        <taxon>Propionibacteriales</taxon>
        <taxon>Nocardioidaceae</taxon>
        <taxon>Nocardioides</taxon>
    </lineage>
</organism>
<dbReference type="GO" id="GO:0033202">
    <property type="term" value="C:DNA helicase complex"/>
    <property type="evidence" value="ECO:0007669"/>
    <property type="project" value="TreeGrafter"/>
</dbReference>
<dbReference type="GO" id="GO:0005524">
    <property type="term" value="F:ATP binding"/>
    <property type="evidence" value="ECO:0007669"/>
    <property type="project" value="UniProtKB-KW"/>
</dbReference>
<keyword evidence="3" id="KW-0347">Helicase</keyword>
<dbReference type="GO" id="GO:0043138">
    <property type="term" value="F:3'-5' DNA helicase activity"/>
    <property type="evidence" value="ECO:0007669"/>
    <property type="project" value="TreeGrafter"/>
</dbReference>
<reference evidence="6" key="1">
    <citation type="submission" date="2021-06" db="EMBL/GenBank/DDBJ databases">
        <title>Complete genome sequence of Nocardioides sp. G188.</title>
        <authorList>
            <person name="Im W.-T."/>
        </authorList>
    </citation>
    <scope>NUCLEOTIDE SEQUENCE</scope>
    <source>
        <strain evidence="6">G188</strain>
    </source>
</reference>
<dbReference type="InterPro" id="IPR000212">
    <property type="entry name" value="DNA_helicase_UvrD/REP"/>
</dbReference>
<evidence type="ECO:0000256" key="3">
    <source>
        <dbReference type="ARBA" id="ARBA00022806"/>
    </source>
</evidence>
<evidence type="ECO:0000256" key="2">
    <source>
        <dbReference type="ARBA" id="ARBA00022801"/>
    </source>
</evidence>
<dbReference type="InterPro" id="IPR014017">
    <property type="entry name" value="DNA_helicase_UvrD-like_C"/>
</dbReference>
<dbReference type="GO" id="GO:0016787">
    <property type="term" value="F:hydrolase activity"/>
    <property type="evidence" value="ECO:0007669"/>
    <property type="project" value="UniProtKB-KW"/>
</dbReference>
<dbReference type="Proteomes" id="UP000683575">
    <property type="component" value="Chromosome"/>
</dbReference>
<feature type="domain" description="UvrD-like helicase C-terminal" evidence="5">
    <location>
        <begin position="36"/>
        <end position="102"/>
    </location>
</feature>
<keyword evidence="4" id="KW-0067">ATP-binding</keyword>
<dbReference type="GO" id="GO:0003677">
    <property type="term" value="F:DNA binding"/>
    <property type="evidence" value="ECO:0007669"/>
    <property type="project" value="InterPro"/>
</dbReference>
<evidence type="ECO:0000313" key="6">
    <source>
        <dbReference type="EMBL" id="QWZ09240.1"/>
    </source>
</evidence>
<accession>A0A975T1D6</accession>
<dbReference type="PANTHER" id="PTHR11070:SF2">
    <property type="entry name" value="ATP-DEPENDENT DNA HELICASE SRS2"/>
    <property type="match status" value="1"/>
</dbReference>